<accession>A0ACB9C2U9</accession>
<reference evidence="1 2" key="2">
    <citation type="journal article" date="2022" name="Mol. Ecol. Resour.">
        <title>The genomes of chicory, endive, great burdock and yacon provide insights into Asteraceae paleo-polyploidization history and plant inulin production.</title>
        <authorList>
            <person name="Fan W."/>
            <person name="Wang S."/>
            <person name="Wang H."/>
            <person name="Wang A."/>
            <person name="Jiang F."/>
            <person name="Liu H."/>
            <person name="Zhao H."/>
            <person name="Xu D."/>
            <person name="Zhang Y."/>
        </authorList>
    </citation>
    <scope>NUCLEOTIDE SEQUENCE [LARGE SCALE GENOMIC DNA]</scope>
    <source>
        <strain evidence="2">cv. Niubang</strain>
    </source>
</reference>
<evidence type="ECO:0000313" key="2">
    <source>
        <dbReference type="Proteomes" id="UP001055879"/>
    </source>
</evidence>
<comment type="caution">
    <text evidence="1">The sequence shown here is derived from an EMBL/GenBank/DDBJ whole genome shotgun (WGS) entry which is preliminary data.</text>
</comment>
<keyword evidence="2" id="KW-1185">Reference proteome</keyword>
<dbReference type="EMBL" id="CM042051">
    <property type="protein sequence ID" value="KAI3728529.1"/>
    <property type="molecule type" value="Genomic_DNA"/>
</dbReference>
<sequence>MGRKIAVSNRISTTTYIISHTGFTIQSLKPLFSSVLHEFQKRSFSSITLACSRQYQSRLSPSDFSSLLINLTGAASYS</sequence>
<organism evidence="1 2">
    <name type="scientific">Arctium lappa</name>
    <name type="common">Greater burdock</name>
    <name type="synonym">Lappa major</name>
    <dbReference type="NCBI Taxonomy" id="4217"/>
    <lineage>
        <taxon>Eukaryota</taxon>
        <taxon>Viridiplantae</taxon>
        <taxon>Streptophyta</taxon>
        <taxon>Embryophyta</taxon>
        <taxon>Tracheophyta</taxon>
        <taxon>Spermatophyta</taxon>
        <taxon>Magnoliopsida</taxon>
        <taxon>eudicotyledons</taxon>
        <taxon>Gunneridae</taxon>
        <taxon>Pentapetalae</taxon>
        <taxon>asterids</taxon>
        <taxon>campanulids</taxon>
        <taxon>Asterales</taxon>
        <taxon>Asteraceae</taxon>
        <taxon>Carduoideae</taxon>
        <taxon>Cardueae</taxon>
        <taxon>Arctiinae</taxon>
        <taxon>Arctium</taxon>
    </lineage>
</organism>
<name>A0ACB9C2U9_ARCLA</name>
<proteinExistence type="predicted"/>
<gene>
    <name evidence="1" type="ORF">L6452_17166</name>
</gene>
<evidence type="ECO:0000313" key="1">
    <source>
        <dbReference type="EMBL" id="KAI3728529.1"/>
    </source>
</evidence>
<protein>
    <submittedName>
        <fullName evidence="1">Uncharacterized protein</fullName>
    </submittedName>
</protein>
<reference evidence="2" key="1">
    <citation type="journal article" date="2022" name="Mol. Ecol. Resour.">
        <title>The genomes of chicory, endive, great burdock and yacon provide insights into Asteraceae palaeo-polyploidization history and plant inulin production.</title>
        <authorList>
            <person name="Fan W."/>
            <person name="Wang S."/>
            <person name="Wang H."/>
            <person name="Wang A."/>
            <person name="Jiang F."/>
            <person name="Liu H."/>
            <person name="Zhao H."/>
            <person name="Xu D."/>
            <person name="Zhang Y."/>
        </authorList>
    </citation>
    <scope>NUCLEOTIDE SEQUENCE [LARGE SCALE GENOMIC DNA]</scope>
    <source>
        <strain evidence="2">cv. Niubang</strain>
    </source>
</reference>
<dbReference type="Proteomes" id="UP001055879">
    <property type="component" value="Linkage Group LG05"/>
</dbReference>